<protein>
    <submittedName>
        <fullName evidence="1">Uncharacterized protein</fullName>
    </submittedName>
</protein>
<evidence type="ECO:0000313" key="1">
    <source>
        <dbReference type="EMBL" id="AHD06109.1"/>
    </source>
</evidence>
<reference evidence="1 2" key="1">
    <citation type="journal article" date="2014" name="PLoS ONE">
        <title>How to Kill the Honey Bee Larva: Genomic Potential and Virulence Mechanisms of Paenibacillus larvae.</title>
        <authorList>
            <person name="Djukic M."/>
            <person name="Brzuszkiewicz E."/>
            <person name="Funfhaus A."/>
            <person name="Voss J."/>
            <person name="Gollnow K."/>
            <person name="Poppinga L."/>
            <person name="Liesegang H."/>
            <person name="Garcia-Gonzalez E."/>
            <person name="Genersch E."/>
            <person name="Daniel R."/>
        </authorList>
    </citation>
    <scope>NUCLEOTIDE SEQUENCE [LARGE SCALE GENOMIC DNA]</scope>
    <source>
        <strain evidence="1 2">DSM 25430</strain>
    </source>
</reference>
<dbReference type="PATRIC" id="fig|697284.3.peg.2223"/>
<organism evidence="1 2">
    <name type="scientific">Paenibacillus larvae subsp. larvae DSM 25430</name>
    <dbReference type="NCBI Taxonomy" id="697284"/>
    <lineage>
        <taxon>Bacteria</taxon>
        <taxon>Bacillati</taxon>
        <taxon>Bacillota</taxon>
        <taxon>Bacilli</taxon>
        <taxon>Bacillales</taxon>
        <taxon>Paenibacillaceae</taxon>
        <taxon>Paenibacillus</taxon>
    </lineage>
</organism>
<evidence type="ECO:0000313" key="2">
    <source>
        <dbReference type="Proteomes" id="UP000029431"/>
    </source>
</evidence>
<dbReference type="KEGG" id="plv:ERIC2_c23160"/>
<dbReference type="Proteomes" id="UP000029431">
    <property type="component" value="Chromosome"/>
</dbReference>
<dbReference type="AlphaFoldDB" id="V9W853"/>
<accession>V9W853</accession>
<proteinExistence type="predicted"/>
<name>V9W853_9BACL</name>
<sequence length="151" mass="17097">MNMAPFIFWNLAFYTIIRTQLTIALASEAAADAFCTIVLASYAAANPLSTIALSRALRIGAQRIVMSRLVSTVISRVVRLLAWEIPICRLNITSWLKFSLVALALVSRLTYVGFELVVHSDSLLVCLKFLLWKKHSIRASYSFYRKDVYYL</sequence>
<gene>
    <name evidence="1" type="ORF">ERIC2_c23160</name>
</gene>
<dbReference type="HOGENOM" id="CLU_1729575_0_0_9"/>
<dbReference type="EMBL" id="CP003355">
    <property type="protein sequence ID" value="AHD06109.1"/>
    <property type="molecule type" value="Genomic_DNA"/>
</dbReference>
<keyword evidence="2" id="KW-1185">Reference proteome</keyword>